<sequence>MFQNKEQYAKPCINPPHTSLRHHHVRLLLRIHLLLPELRGRLLPALLLPRPLLLPPRDLPDHRVPPRDLRAPLHAPHLRALPPPSVLRPLLPAGRLLPPHHLLPHVVHLCGLQALLLDHHLLPACVSAVPLLPAPLRPAGPLQHHLQDLLLLLRPHLSQQHTNVSRCTESCRLLHPFWIR</sequence>
<protein>
    <submittedName>
        <fullName evidence="1">Uncharacterized protein</fullName>
    </submittedName>
</protein>
<comment type="caution">
    <text evidence="1">The sequence shown here is derived from an EMBL/GenBank/DDBJ whole genome shotgun (WGS) entry which is preliminary data.</text>
</comment>
<proteinExistence type="predicted"/>
<evidence type="ECO:0000313" key="1">
    <source>
        <dbReference type="EMBL" id="KAK2110779.1"/>
    </source>
</evidence>
<evidence type="ECO:0000313" key="2">
    <source>
        <dbReference type="Proteomes" id="UP001266305"/>
    </source>
</evidence>
<dbReference type="EMBL" id="JASSZA010000005">
    <property type="protein sequence ID" value="KAK2110779.1"/>
    <property type="molecule type" value="Genomic_DNA"/>
</dbReference>
<reference evidence="1 2" key="1">
    <citation type="submission" date="2023-05" db="EMBL/GenBank/DDBJ databases">
        <title>B98-5 Cell Line De Novo Hybrid Assembly: An Optical Mapping Approach.</title>
        <authorList>
            <person name="Kananen K."/>
            <person name="Auerbach J.A."/>
            <person name="Kautto E."/>
            <person name="Blachly J.S."/>
        </authorList>
    </citation>
    <scope>NUCLEOTIDE SEQUENCE [LARGE SCALE GENOMIC DNA]</scope>
    <source>
        <strain evidence="1">B95-8</strain>
        <tissue evidence="1">Cell line</tissue>
    </source>
</reference>
<organism evidence="1 2">
    <name type="scientific">Saguinus oedipus</name>
    <name type="common">Cotton-top tamarin</name>
    <name type="synonym">Oedipomidas oedipus</name>
    <dbReference type="NCBI Taxonomy" id="9490"/>
    <lineage>
        <taxon>Eukaryota</taxon>
        <taxon>Metazoa</taxon>
        <taxon>Chordata</taxon>
        <taxon>Craniata</taxon>
        <taxon>Vertebrata</taxon>
        <taxon>Euteleostomi</taxon>
        <taxon>Mammalia</taxon>
        <taxon>Eutheria</taxon>
        <taxon>Euarchontoglires</taxon>
        <taxon>Primates</taxon>
        <taxon>Haplorrhini</taxon>
        <taxon>Platyrrhini</taxon>
        <taxon>Cebidae</taxon>
        <taxon>Callitrichinae</taxon>
        <taxon>Saguinus</taxon>
    </lineage>
</organism>
<gene>
    <name evidence="1" type="ORF">P7K49_010525</name>
</gene>
<name>A0ABQ9VN36_SAGOE</name>
<accession>A0ABQ9VN36</accession>
<keyword evidence="2" id="KW-1185">Reference proteome</keyword>
<dbReference type="Proteomes" id="UP001266305">
    <property type="component" value="Unassembled WGS sequence"/>
</dbReference>